<dbReference type="InterPro" id="IPR026971">
    <property type="entry name" value="CND1/NCAPD3"/>
</dbReference>
<dbReference type="GO" id="GO:0005634">
    <property type="term" value="C:nucleus"/>
    <property type="evidence" value="ECO:0007669"/>
    <property type="project" value="UniProtKB-SubCell"/>
</dbReference>
<evidence type="ECO:0000256" key="5">
    <source>
        <dbReference type="ARBA" id="ARBA00022618"/>
    </source>
</evidence>
<organism evidence="15 16">
    <name type="scientific">Laodelphax striatellus</name>
    <name type="common">Small brown planthopper</name>
    <name type="synonym">Delphax striatella</name>
    <dbReference type="NCBI Taxonomy" id="195883"/>
    <lineage>
        <taxon>Eukaryota</taxon>
        <taxon>Metazoa</taxon>
        <taxon>Ecdysozoa</taxon>
        <taxon>Arthropoda</taxon>
        <taxon>Hexapoda</taxon>
        <taxon>Insecta</taxon>
        <taxon>Pterygota</taxon>
        <taxon>Neoptera</taxon>
        <taxon>Paraneoptera</taxon>
        <taxon>Hemiptera</taxon>
        <taxon>Auchenorrhyncha</taxon>
        <taxon>Fulgoroidea</taxon>
        <taxon>Delphacidae</taxon>
        <taxon>Criomorphinae</taxon>
        <taxon>Laodelphax</taxon>
    </lineage>
</organism>
<comment type="caution">
    <text evidence="15">The sequence shown here is derived from an EMBL/GenBank/DDBJ whole genome shotgun (WGS) entry which is preliminary data.</text>
</comment>
<dbReference type="GO" id="GO:0051301">
    <property type="term" value="P:cell division"/>
    <property type="evidence" value="ECO:0007669"/>
    <property type="project" value="UniProtKB-KW"/>
</dbReference>
<dbReference type="PANTHER" id="PTHR14222">
    <property type="entry name" value="CONDENSIN"/>
    <property type="match status" value="1"/>
</dbReference>
<keyword evidence="8" id="KW-0539">Nucleus</keyword>
<dbReference type="OrthoDB" id="436262at2759"/>
<keyword evidence="9 10" id="KW-0131">Cell cycle</keyword>
<keyword evidence="4" id="KW-0158">Chromosome</keyword>
<evidence type="ECO:0000256" key="2">
    <source>
        <dbReference type="ARBA" id="ARBA00004286"/>
    </source>
</evidence>
<comment type="similarity">
    <text evidence="3 10">Belongs to the CND1 (condensin subunit 1) family.</text>
</comment>
<evidence type="ECO:0000256" key="3">
    <source>
        <dbReference type="ARBA" id="ARBA00009606"/>
    </source>
</evidence>
<accession>A0A482WUB3</accession>
<dbReference type="GO" id="GO:0000779">
    <property type="term" value="C:condensed chromosome, centromeric region"/>
    <property type="evidence" value="ECO:0007669"/>
    <property type="project" value="TreeGrafter"/>
</dbReference>
<evidence type="ECO:0000313" key="16">
    <source>
        <dbReference type="Proteomes" id="UP000291343"/>
    </source>
</evidence>
<evidence type="ECO:0000256" key="7">
    <source>
        <dbReference type="ARBA" id="ARBA00023067"/>
    </source>
</evidence>
<evidence type="ECO:0000256" key="10">
    <source>
        <dbReference type="PIRNR" id="PIRNR017127"/>
    </source>
</evidence>
<keyword evidence="6 10" id="KW-0498">Mitosis</keyword>
<dbReference type="Pfam" id="PF12922">
    <property type="entry name" value="Cnd1_N"/>
    <property type="match status" value="1"/>
</dbReference>
<dbReference type="GO" id="GO:0010032">
    <property type="term" value="P:meiotic chromosome condensation"/>
    <property type="evidence" value="ECO:0007669"/>
    <property type="project" value="TreeGrafter"/>
</dbReference>
<dbReference type="InterPro" id="IPR024324">
    <property type="entry name" value="Condensin_cplx_su1_N"/>
</dbReference>
<keyword evidence="5 10" id="KW-0132">Cell division</keyword>
<evidence type="ECO:0000256" key="12">
    <source>
        <dbReference type="SAM" id="MobiDB-lite"/>
    </source>
</evidence>
<dbReference type="GO" id="GO:0000796">
    <property type="term" value="C:condensin complex"/>
    <property type="evidence" value="ECO:0007669"/>
    <property type="project" value="TreeGrafter"/>
</dbReference>
<protein>
    <recommendedName>
        <fullName evidence="10">Condensin complex subunit 1</fullName>
    </recommendedName>
</protein>
<comment type="function">
    <text evidence="10">Regulatory subunit of the condensin complex, a complex required for conversion of interphase chromatin into mitotic-like condense chromosomes. The condensin complex probably introduces positive supercoils into relaxed DNA in the presence of type I topoisomerases and converts nicked DNA into positive knotted forms in the presence of type II topoisomerases.</text>
</comment>
<dbReference type="EMBL" id="QKKF02025464">
    <property type="protein sequence ID" value="RZF36886.1"/>
    <property type="molecule type" value="Genomic_DNA"/>
</dbReference>
<dbReference type="Pfam" id="PF12717">
    <property type="entry name" value="Cnd1"/>
    <property type="match status" value="1"/>
</dbReference>
<feature type="compositionally biased region" description="Basic residues" evidence="12">
    <location>
        <begin position="1391"/>
        <end position="1400"/>
    </location>
</feature>
<reference evidence="15 16" key="1">
    <citation type="journal article" date="2017" name="Gigascience">
        <title>Genome sequence of the small brown planthopper, Laodelphax striatellus.</title>
        <authorList>
            <person name="Zhu J."/>
            <person name="Jiang F."/>
            <person name="Wang X."/>
            <person name="Yang P."/>
            <person name="Bao Y."/>
            <person name="Zhao W."/>
            <person name="Wang W."/>
            <person name="Lu H."/>
            <person name="Wang Q."/>
            <person name="Cui N."/>
            <person name="Li J."/>
            <person name="Chen X."/>
            <person name="Luo L."/>
            <person name="Yu J."/>
            <person name="Kang L."/>
            <person name="Cui F."/>
        </authorList>
    </citation>
    <scope>NUCLEOTIDE SEQUENCE [LARGE SCALE GENOMIC DNA]</scope>
    <source>
        <strain evidence="15">Lst14</strain>
    </source>
</reference>
<proteinExistence type="inferred from homology"/>
<evidence type="ECO:0000256" key="4">
    <source>
        <dbReference type="ARBA" id="ARBA00022454"/>
    </source>
</evidence>
<evidence type="ECO:0000256" key="6">
    <source>
        <dbReference type="ARBA" id="ARBA00022776"/>
    </source>
</evidence>
<dbReference type="FunCoup" id="A0A482WUB3">
    <property type="interactions" value="853"/>
</dbReference>
<dbReference type="SUPFAM" id="SSF48371">
    <property type="entry name" value="ARM repeat"/>
    <property type="match status" value="1"/>
</dbReference>
<dbReference type="PANTHER" id="PTHR14222:SF2">
    <property type="entry name" value="CONDENSIN COMPLEX SUBUNIT 1"/>
    <property type="match status" value="1"/>
</dbReference>
<feature type="domain" description="Condensin complex subunit 1 N-terminal" evidence="14">
    <location>
        <begin position="81"/>
        <end position="245"/>
    </location>
</feature>
<keyword evidence="11" id="KW-0175">Coiled coil</keyword>
<dbReference type="InterPro" id="IPR007673">
    <property type="entry name" value="Condensin_cplx_su1"/>
</dbReference>
<keyword evidence="16" id="KW-1185">Reference proteome</keyword>
<dbReference type="InParanoid" id="A0A482WUB3"/>
<evidence type="ECO:0000313" key="15">
    <source>
        <dbReference type="EMBL" id="RZF36886.1"/>
    </source>
</evidence>
<feature type="region of interest" description="Disordered" evidence="12">
    <location>
        <begin position="1344"/>
        <end position="1453"/>
    </location>
</feature>
<gene>
    <name evidence="15" type="ORF">LSTR_LSTR004574</name>
</gene>
<dbReference type="InterPro" id="IPR032682">
    <property type="entry name" value="Cnd1_C"/>
</dbReference>
<feature type="coiled-coil region" evidence="11">
    <location>
        <begin position="988"/>
        <end position="1015"/>
    </location>
</feature>
<dbReference type="InterPro" id="IPR016024">
    <property type="entry name" value="ARM-type_fold"/>
</dbReference>
<evidence type="ECO:0000256" key="9">
    <source>
        <dbReference type="ARBA" id="ARBA00023306"/>
    </source>
</evidence>
<dbReference type="STRING" id="195883.A0A482WUB3"/>
<sequence>MLEFVIPLKRENLLEASDDRYHVADVIAPDLVSKKLEECALRLKKNGAAFILDDFEIIYSALSHFGELDWQDVHFMYDKIIMKSLFAVHENCERILEELMNSDNRSNDERIQALNILKMNVYILSQYFQAYNIKISQKSENVAVIKVKGRRKKTDVEDHAKEHSWDWEEKQRDGLVKLSLLLQLPLINLWDPPVAEETFANTAAECCYRLLEQSSITLVKSRSLKTTVILILGILIKQYNHGLSFVVKSIQLMKRFEHVCSVLAEAVTNYVNHFGCKSLIKHFLEEIVEASGDLLSSTSDQHAGKSFATFLTEITEANPYDMEPLLEYIFPFVDSELPALRMLGLSVMTAIFLGCLSKEDISEEAEAKRDKCLELLEENILDVNAFVRAKDLQMWQKIVSYGALPKDWLIRLMEAAIGIMMDKSSIVTKQAIHLVRIMMESNPFAAKLSVQELVTTLEQEKLAYTQLAAQDENNLNQNVGEECVWNEVEPELKIFLEDFFKEGGNAELPSSQDSPLIDSPMKSSAARFTTINKYITEKNFSKAFKLLVHAENTMPVLKELRKGIQLGNVEFYLHFFKKIFLEHQSALPLEKIAGTPIKQPPLTPSKRPATRKLLELNENAPEDEQAQSVLSTQKARVAFYTSCVEFAKRLSKAVELVTSLMKSKNVFEVVEAVEFIKMAKQFGVSGSEMGVIEMMKLIQCPEESIRSAATRALEVLYIQVEEGGNPESVAKQVVKNLCSLVKNMKLSQRELLHTLMAEWLKTNSLNEYCVAAMLAVFMMEDAAVTPEESCLALTLVSCVVSVQPKLVNENLESFIDKGLMRGLKSSQTKDLRIVANVCNILKLATSSHSTKRFRNNHKIFTTLTKVIEENFLYFRENNYLLMVENSLDLIFKIAMKPGVLCQNIINILLTKAFGSKNNVSNIADSTADISSVSTNSNNPDIENTDPNVSGVSVLRNDKGNRKIHEEALARLVFILGHSALRLCFYFENDVLDERKKRLRNQYTDENKSNKNQKSDDEDDELNMAVDMNAANDDSLVEEIQALCENKILYGDGLIARNVKLPIYILQNEGKYSSRIVSIASVALGKFMLISRKFCRENIQMFVTILEKSADTSVKVNLIIVFGELLPRFPNVIEPWISYVYLRLRDECKDVRLNTLYVLSHLITNELVKIKGQISDVALCIVDEEETIKDAAQRLFQELSTKGNTLYNLLTDIISTLSNPNAEKPLDEESFKIILRFLMDLVQKEKQMEHLVEKLSIRLRESQSERQWSDLAFCLSLLSYSDRSVRKLVDNFVCFKDKLHHPPVYNCLTGIISNANKSSKSGLKEAASELDAVIKEVLDTGSENWVQATPRNANGPRVRPSTAKRAVRGRSCKKKMDFSDSDSNSDSGLPKTRTKRTTKKAIKYDSSDESEGEPRTKTKRTAKKISVRDSDDGSGDDIFVPPVPTRNCRKRIVS</sequence>
<feature type="compositionally biased region" description="Basic and acidic residues" evidence="12">
    <location>
        <begin position="1401"/>
        <end position="1415"/>
    </location>
</feature>
<dbReference type="PIRSF" id="PIRSF017127">
    <property type="entry name" value="Condensin_D2"/>
    <property type="match status" value="1"/>
</dbReference>
<evidence type="ECO:0000256" key="8">
    <source>
        <dbReference type="ARBA" id="ARBA00023242"/>
    </source>
</evidence>
<comment type="subcellular location">
    <subcellularLocation>
        <location evidence="2">Chromosome</location>
    </subcellularLocation>
    <subcellularLocation>
        <location evidence="1">Nucleus</location>
    </subcellularLocation>
</comment>
<dbReference type="InterPro" id="IPR011989">
    <property type="entry name" value="ARM-like"/>
</dbReference>
<dbReference type="SMR" id="A0A482WUB3"/>
<feature type="domain" description="Condensin complex subunit 1 C-terminal" evidence="13">
    <location>
        <begin position="1113"/>
        <end position="1275"/>
    </location>
</feature>
<name>A0A482WUB3_LAOST</name>
<dbReference type="Proteomes" id="UP000291343">
    <property type="component" value="Unassembled WGS sequence"/>
</dbReference>
<evidence type="ECO:0000259" key="14">
    <source>
        <dbReference type="Pfam" id="PF12922"/>
    </source>
</evidence>
<keyword evidence="7 10" id="KW-0226">DNA condensation</keyword>
<dbReference type="GO" id="GO:0007076">
    <property type="term" value="P:mitotic chromosome condensation"/>
    <property type="evidence" value="ECO:0007669"/>
    <property type="project" value="InterPro"/>
</dbReference>
<dbReference type="GO" id="GO:0042393">
    <property type="term" value="F:histone binding"/>
    <property type="evidence" value="ECO:0007669"/>
    <property type="project" value="TreeGrafter"/>
</dbReference>
<evidence type="ECO:0000259" key="13">
    <source>
        <dbReference type="Pfam" id="PF12717"/>
    </source>
</evidence>
<evidence type="ECO:0000256" key="11">
    <source>
        <dbReference type="SAM" id="Coils"/>
    </source>
</evidence>
<evidence type="ECO:0000256" key="1">
    <source>
        <dbReference type="ARBA" id="ARBA00004123"/>
    </source>
</evidence>
<dbReference type="Gene3D" id="1.25.10.10">
    <property type="entry name" value="Leucine-rich Repeat Variant"/>
    <property type="match status" value="1"/>
</dbReference>